<feature type="transmembrane region" description="Helical" evidence="2">
    <location>
        <begin position="173"/>
        <end position="202"/>
    </location>
</feature>
<feature type="compositionally biased region" description="Low complexity" evidence="1">
    <location>
        <begin position="326"/>
        <end position="351"/>
    </location>
</feature>
<proteinExistence type="predicted"/>
<feature type="transmembrane region" description="Helical" evidence="2">
    <location>
        <begin position="214"/>
        <end position="232"/>
    </location>
</feature>
<feature type="transmembrane region" description="Helical" evidence="2">
    <location>
        <begin position="238"/>
        <end position="261"/>
    </location>
</feature>
<feature type="region of interest" description="Disordered" evidence="1">
    <location>
        <begin position="303"/>
        <end position="351"/>
    </location>
</feature>
<protein>
    <recommendedName>
        <fullName evidence="5">DUF1189 domain-containing protein</fullName>
    </recommendedName>
</protein>
<sequence length="351" mass="40546">MTTLKQLIAIIFSSLRMPQQIFGLSKVPFKFFRRLSRLIILWLTVTSILVILKPLNQLFDDVKASSSNLPDFHTVDGKLELAQDQKPVYFQSQSFQLVVDDTVTVGGPQDQPTIPTDIASRLSTKSMASVFLFKDRAFGQVAGRMMQITDLYKANFNKQVASQTLNSIENYRWFFYLSLFIVAWIISWLLYWFVVLLISYLAHFTTLRSKSFKLFSQTMRLVIQVTFVPFLIYGLLQIIMPLGFVFFVFLALYTVAFIYYAQQRFMMSLFSAFNSQAFKEGMQDLQEDANKLSPEEMNERFMSLIQEARQERHDQGEGEEEDKAGEATPQDHTSQNDQQSQDSADQNQDND</sequence>
<keyword evidence="2" id="KW-1133">Transmembrane helix</keyword>
<dbReference type="InterPro" id="IPR009574">
    <property type="entry name" value="DUF1189"/>
</dbReference>
<dbReference type="EMBL" id="ACIN03000013">
    <property type="protein sequence ID" value="ESK65165.1"/>
    <property type="molecule type" value="Genomic_DNA"/>
</dbReference>
<name>W1Q254_ABIDE</name>
<feature type="transmembrane region" description="Helical" evidence="2">
    <location>
        <begin position="35"/>
        <end position="52"/>
    </location>
</feature>
<comment type="caution">
    <text evidence="3">The sequence shown here is derived from an EMBL/GenBank/DDBJ whole genome shotgun (WGS) entry which is preliminary data.</text>
</comment>
<gene>
    <name evidence="3" type="ORF">GCWU000182_001326</name>
</gene>
<evidence type="ECO:0008006" key="5">
    <source>
        <dbReference type="Google" id="ProtNLM"/>
    </source>
</evidence>
<accession>W1Q254</accession>
<dbReference type="Proteomes" id="UP000019050">
    <property type="component" value="Unassembled WGS sequence"/>
</dbReference>
<evidence type="ECO:0000256" key="1">
    <source>
        <dbReference type="SAM" id="MobiDB-lite"/>
    </source>
</evidence>
<evidence type="ECO:0000256" key="2">
    <source>
        <dbReference type="SAM" id="Phobius"/>
    </source>
</evidence>
<dbReference type="eggNOG" id="ENOG50333YY">
    <property type="taxonomic scope" value="Bacteria"/>
</dbReference>
<keyword evidence="4" id="KW-1185">Reference proteome</keyword>
<evidence type="ECO:0000313" key="4">
    <source>
        <dbReference type="Proteomes" id="UP000019050"/>
    </source>
</evidence>
<organism evidence="3 4">
    <name type="scientific">Abiotrophia defectiva ATCC 49176</name>
    <dbReference type="NCBI Taxonomy" id="592010"/>
    <lineage>
        <taxon>Bacteria</taxon>
        <taxon>Bacillati</taxon>
        <taxon>Bacillota</taxon>
        <taxon>Bacilli</taxon>
        <taxon>Lactobacillales</taxon>
        <taxon>Aerococcaceae</taxon>
        <taxon>Abiotrophia</taxon>
    </lineage>
</organism>
<dbReference type="Pfam" id="PF06691">
    <property type="entry name" value="DUF1189"/>
    <property type="match status" value="1"/>
</dbReference>
<keyword evidence="2" id="KW-0812">Transmembrane</keyword>
<dbReference type="AlphaFoldDB" id="W1Q254"/>
<dbReference type="OrthoDB" id="2139271at2"/>
<reference evidence="3" key="1">
    <citation type="submission" date="2013-06" db="EMBL/GenBank/DDBJ databases">
        <authorList>
            <person name="Weinstock G."/>
            <person name="Sodergren E."/>
            <person name="Clifton S."/>
            <person name="Fulton L."/>
            <person name="Fulton B."/>
            <person name="Courtney L."/>
            <person name="Fronick C."/>
            <person name="Harrison M."/>
            <person name="Strong C."/>
            <person name="Farmer C."/>
            <person name="Delahaunty K."/>
            <person name="Markovic C."/>
            <person name="Hall O."/>
            <person name="Minx P."/>
            <person name="Tomlinson C."/>
            <person name="Mitreva M."/>
            <person name="Nelson J."/>
            <person name="Hou S."/>
            <person name="Wollam A."/>
            <person name="Pepin K.H."/>
            <person name="Johnson M."/>
            <person name="Bhonagiri V."/>
            <person name="Nash W.E."/>
            <person name="Warren W."/>
            <person name="Chinwalla A."/>
            <person name="Mardis E.R."/>
            <person name="Wilson R.K."/>
        </authorList>
    </citation>
    <scope>NUCLEOTIDE SEQUENCE [LARGE SCALE GENOMIC DNA]</scope>
    <source>
        <strain evidence="3">ATCC 49176</strain>
    </source>
</reference>
<keyword evidence="2" id="KW-0472">Membrane</keyword>
<dbReference type="HOGENOM" id="CLU_788997_0_0_9"/>
<evidence type="ECO:0000313" key="3">
    <source>
        <dbReference type="EMBL" id="ESK65165.1"/>
    </source>
</evidence>